<keyword evidence="7 10" id="KW-0040">ANK repeat</keyword>
<keyword evidence="6" id="KW-0112">Calmodulin-binding</keyword>
<feature type="compositionally biased region" description="Basic and acidic residues" evidence="12">
    <location>
        <begin position="790"/>
        <end position="803"/>
    </location>
</feature>
<evidence type="ECO:0000256" key="3">
    <source>
        <dbReference type="ARBA" id="ARBA00022490"/>
    </source>
</evidence>
<dbReference type="GeneID" id="113169340"/>
<sequence length="974" mass="108008">MASSTSSSRPASLGSQVHAAAVNGNRSALLKLITAEPSLRDHEDQFGRTPLMYCVLADRLDCAEILLKAGASVNKTDHSQRTALHLAAQKGNVRFLKLLLSRRANWLQKDLEEMTPLHLATRHPSPKALALLLKHIGPGEVDTQDKNKQTALHWSAFYNRPEHVRLLIKHDSNIGIPDSEGKIPLHWAAHSQEPSATQTVRCILEAAPTESLLNWQDYEGRTPLHFAVADGNEAVVEVLTSYEGCNVTAYDNLFRTPLHWAALLGHAKIVHLLLERNTSGTIPSDSQGATPLHYGAQSNNAETVGVFLSHPSVKDEPDLEGRTAFMWAAGKGSDDVICTMLALTPHIDINMADKYGGTALHAASLSGHVSTVKLLLERGAMVDSLDVMKHTPLFRACEMGHRDVILTLIKGSARVDLVDVDGHTALHWAALGGNAEVCQILMENGISPNVQDQAGRTPLQCAAYGGYITCMAVLMENNADPNLQDKEGRTALHWSCNNGYLDAVKLLLGYNAFPNHMEHTEERYTPLDYALLGGHSEVTQFMLEHGALSIAAIQDIAAATIQAVYKGYTVRKAFRERKQLLMRHEQLRKDAAKKREEEQRRREAVQHVSVSTAEKRKVSLVKVEQEKLALVNIIEELSMNDSVAEIKKLPKANRPKNKEERHTAHKSRSSRRGKAAEPHEVPETWSQQNPLTGDIVPSASQTTRLKELLSPVSCSQPTSLKARPPSMPKPRERPSSNTCAPSTSVSAMDQTEANTRECTSLKKRDSHMSVQRAPDKTETHTSPQKHRSHKETTSERTTTKDQSHTPSLRSSSSIGHKGSSRKTQSATHAPISTFTHRERDKEQRRRKNEAARIIQRAWRRFHTRRPREDAAHEEVGFSDLNHTYNRKKMAPPTKLALSKNSALQSIYGNPVARRGRSLRGSQSQLLLDMPLRTQSQLSGIDCVHLTDMVNQAKHYSYHLRPHSAGQGTRGRGKH</sequence>
<dbReference type="FunFam" id="1.25.40.20:FF:000092">
    <property type="entry name" value="inversin isoform X1"/>
    <property type="match status" value="1"/>
</dbReference>
<dbReference type="InterPro" id="IPR000048">
    <property type="entry name" value="IQ_motif_EF-hand-BS"/>
</dbReference>
<dbReference type="Ensembl" id="ENSATET00000002669.3">
    <property type="protein sequence ID" value="ENSATEP00000002643.1"/>
    <property type="gene ID" value="ENSATEG00000001900.3"/>
</dbReference>
<dbReference type="OrthoDB" id="20872at2759"/>
<feature type="repeat" description="ANK" evidence="10">
    <location>
        <begin position="46"/>
        <end position="78"/>
    </location>
</feature>
<dbReference type="CDD" id="cd23767">
    <property type="entry name" value="IQCD"/>
    <property type="match status" value="1"/>
</dbReference>
<feature type="repeat" description="ANK" evidence="10">
    <location>
        <begin position="355"/>
        <end position="387"/>
    </location>
</feature>
<dbReference type="PROSITE" id="PS50096">
    <property type="entry name" value="IQ"/>
    <property type="match status" value="1"/>
</dbReference>
<dbReference type="GO" id="GO:0005856">
    <property type="term" value="C:cytoskeleton"/>
    <property type="evidence" value="ECO:0007669"/>
    <property type="project" value="UniProtKB-SubCell"/>
</dbReference>
<evidence type="ECO:0000256" key="11">
    <source>
        <dbReference type="SAM" id="Coils"/>
    </source>
</evidence>
<dbReference type="PROSITE" id="PS50088">
    <property type="entry name" value="ANK_REPEAT"/>
    <property type="match status" value="11"/>
</dbReference>
<keyword evidence="14" id="KW-1185">Reference proteome</keyword>
<protein>
    <recommendedName>
        <fullName evidence="9">Inversin</fullName>
    </recommendedName>
</protein>
<dbReference type="Gene3D" id="1.25.40.20">
    <property type="entry name" value="Ankyrin repeat-containing domain"/>
    <property type="match status" value="6"/>
</dbReference>
<dbReference type="GO" id="GO:0016055">
    <property type="term" value="P:Wnt signaling pathway"/>
    <property type="evidence" value="ECO:0007669"/>
    <property type="project" value="UniProtKB-KW"/>
</dbReference>
<keyword evidence="11" id="KW-0175">Coiled coil</keyword>
<dbReference type="STRING" id="64144.ENSATEP00000002643"/>
<reference evidence="13" key="3">
    <citation type="submission" date="2025-09" db="UniProtKB">
        <authorList>
            <consortium name="Ensembl"/>
        </authorList>
    </citation>
    <scope>IDENTIFICATION</scope>
</reference>
<dbReference type="FunFam" id="1.25.40.20:FF:000082">
    <property type="entry name" value="Inversin"/>
    <property type="match status" value="1"/>
</dbReference>
<keyword evidence="3" id="KW-0963">Cytoplasm</keyword>
<accession>A0A3Q1HCS3</accession>
<reference evidence="13" key="2">
    <citation type="submission" date="2025-08" db="UniProtKB">
        <authorList>
            <consortium name="Ensembl"/>
        </authorList>
    </citation>
    <scope>IDENTIFICATION</scope>
</reference>
<organism evidence="13 14">
    <name type="scientific">Anabas testudineus</name>
    <name type="common">Climbing perch</name>
    <name type="synonym">Anthias testudineus</name>
    <dbReference type="NCBI Taxonomy" id="64144"/>
    <lineage>
        <taxon>Eukaryota</taxon>
        <taxon>Metazoa</taxon>
        <taxon>Chordata</taxon>
        <taxon>Craniata</taxon>
        <taxon>Vertebrata</taxon>
        <taxon>Euteleostomi</taxon>
        <taxon>Actinopterygii</taxon>
        <taxon>Neopterygii</taxon>
        <taxon>Teleostei</taxon>
        <taxon>Neoteleostei</taxon>
        <taxon>Acanthomorphata</taxon>
        <taxon>Anabantaria</taxon>
        <taxon>Anabantiformes</taxon>
        <taxon>Anabantoidei</taxon>
        <taxon>Anabantidae</taxon>
        <taxon>Anabas</taxon>
    </lineage>
</organism>
<dbReference type="PANTHER" id="PTHR24123">
    <property type="entry name" value="ANKYRIN REPEAT-CONTAINING"/>
    <property type="match status" value="1"/>
</dbReference>
<feature type="compositionally biased region" description="Polar residues" evidence="12">
    <location>
        <begin position="823"/>
        <end position="834"/>
    </location>
</feature>
<evidence type="ECO:0000256" key="4">
    <source>
        <dbReference type="ARBA" id="ARBA00022687"/>
    </source>
</evidence>
<evidence type="ECO:0000256" key="6">
    <source>
        <dbReference type="ARBA" id="ARBA00022860"/>
    </source>
</evidence>
<keyword evidence="5" id="KW-0677">Repeat</keyword>
<dbReference type="Pfam" id="PF00612">
    <property type="entry name" value="IQ"/>
    <property type="match status" value="2"/>
</dbReference>
<feature type="repeat" description="ANK" evidence="10">
    <location>
        <begin position="253"/>
        <end position="285"/>
    </location>
</feature>
<evidence type="ECO:0000256" key="12">
    <source>
        <dbReference type="SAM" id="MobiDB-lite"/>
    </source>
</evidence>
<feature type="compositionally biased region" description="Basic and acidic residues" evidence="12">
    <location>
        <begin position="759"/>
        <end position="779"/>
    </location>
</feature>
<dbReference type="PRINTS" id="PR01415">
    <property type="entry name" value="ANKYRIN"/>
</dbReference>
<evidence type="ECO:0000256" key="9">
    <source>
        <dbReference type="ARBA" id="ARBA00067613"/>
    </source>
</evidence>
<feature type="region of interest" description="Disordered" evidence="12">
    <location>
        <begin position="646"/>
        <end position="850"/>
    </location>
</feature>
<evidence type="ECO:0000256" key="5">
    <source>
        <dbReference type="ARBA" id="ARBA00022737"/>
    </source>
</evidence>
<dbReference type="InParanoid" id="A0A3Q1HCS3"/>
<feature type="compositionally biased region" description="Basic residues" evidence="12">
    <location>
        <begin position="663"/>
        <end position="673"/>
    </location>
</feature>
<reference evidence="13" key="1">
    <citation type="submission" date="2021-04" db="EMBL/GenBank/DDBJ databases">
        <authorList>
            <consortium name="Wellcome Sanger Institute Data Sharing"/>
        </authorList>
    </citation>
    <scope>NUCLEOTIDE SEQUENCE [LARGE SCALE GENOMIC DNA]</scope>
</reference>
<evidence type="ECO:0000256" key="1">
    <source>
        <dbReference type="ARBA" id="ARBA00004245"/>
    </source>
</evidence>
<evidence type="ECO:0000256" key="10">
    <source>
        <dbReference type="PROSITE-ProRule" id="PRU00023"/>
    </source>
</evidence>
<feature type="compositionally biased region" description="Polar residues" evidence="12">
    <location>
        <begin position="735"/>
        <end position="758"/>
    </location>
</feature>
<dbReference type="SMART" id="SM00015">
    <property type="entry name" value="IQ"/>
    <property type="match status" value="2"/>
</dbReference>
<dbReference type="OMA" id="SSIDCVH"/>
<dbReference type="PANTHER" id="PTHR24123:SF85">
    <property type="entry name" value="ANKYRIN REPEAT DOMAIN-CONTAINING PROTEIN 55"/>
    <property type="match status" value="1"/>
</dbReference>
<feature type="repeat" description="ANK" evidence="10">
    <location>
        <begin position="522"/>
        <end position="547"/>
    </location>
</feature>
<evidence type="ECO:0000256" key="2">
    <source>
        <dbReference type="ARBA" id="ARBA00022473"/>
    </source>
</evidence>
<dbReference type="GeneTree" id="ENSGT00940000157688"/>
<evidence type="ECO:0000313" key="14">
    <source>
        <dbReference type="Proteomes" id="UP000265040"/>
    </source>
</evidence>
<feature type="repeat" description="ANK" evidence="10">
    <location>
        <begin position="421"/>
        <end position="453"/>
    </location>
</feature>
<dbReference type="InterPro" id="IPR002110">
    <property type="entry name" value="Ankyrin_rpt"/>
</dbReference>
<comment type="subcellular location">
    <subcellularLocation>
        <location evidence="1">Cytoplasm</location>
        <location evidence="1">Cytoskeleton</location>
    </subcellularLocation>
</comment>
<dbReference type="SUPFAM" id="SSF48403">
    <property type="entry name" value="Ankyrin repeat"/>
    <property type="match status" value="2"/>
</dbReference>
<feature type="repeat" description="ANK" evidence="10">
    <location>
        <begin position="388"/>
        <end position="420"/>
    </location>
</feature>
<dbReference type="InterPro" id="IPR051165">
    <property type="entry name" value="Multifunctional_ANK_Repeat"/>
</dbReference>
<proteinExistence type="predicted"/>
<dbReference type="Pfam" id="PF12796">
    <property type="entry name" value="Ank_2"/>
    <property type="match status" value="4"/>
</dbReference>
<dbReference type="FunCoup" id="A0A3Q1HCS3">
    <property type="interactions" value="1572"/>
</dbReference>
<feature type="repeat" description="ANK" evidence="10">
    <location>
        <begin position="454"/>
        <end position="486"/>
    </location>
</feature>
<feature type="compositionally biased region" description="Low complexity" evidence="12">
    <location>
        <begin position="807"/>
        <end position="817"/>
    </location>
</feature>
<dbReference type="PROSITE" id="PS50297">
    <property type="entry name" value="ANK_REP_REGION"/>
    <property type="match status" value="9"/>
</dbReference>
<evidence type="ECO:0000256" key="8">
    <source>
        <dbReference type="ARBA" id="ARBA00023212"/>
    </source>
</evidence>
<name>A0A3Q1HCS3_ANATE</name>
<dbReference type="Pfam" id="PF00023">
    <property type="entry name" value="Ank"/>
    <property type="match status" value="3"/>
</dbReference>
<evidence type="ECO:0000313" key="13">
    <source>
        <dbReference type="Ensembl" id="ENSATEP00000002643.1"/>
    </source>
</evidence>
<dbReference type="InterPro" id="IPR036770">
    <property type="entry name" value="Ankyrin_rpt-contain_sf"/>
</dbReference>
<dbReference type="GO" id="GO:0005516">
    <property type="term" value="F:calmodulin binding"/>
    <property type="evidence" value="ECO:0007669"/>
    <property type="project" value="UniProtKB-KW"/>
</dbReference>
<keyword evidence="4" id="KW-0879">Wnt signaling pathway</keyword>
<dbReference type="RefSeq" id="XP_026226458.1">
    <property type="nucleotide sequence ID" value="XM_026370673.1"/>
</dbReference>
<keyword evidence="2" id="KW-0217">Developmental protein</keyword>
<dbReference type="RefSeq" id="XP_026226459.1">
    <property type="nucleotide sequence ID" value="XM_026370674.1"/>
</dbReference>
<feature type="repeat" description="ANK" evidence="10">
    <location>
        <begin position="79"/>
        <end position="111"/>
    </location>
</feature>
<dbReference type="SMART" id="SM00248">
    <property type="entry name" value="ANK"/>
    <property type="match status" value="15"/>
</dbReference>
<feature type="repeat" description="ANK" evidence="10">
    <location>
        <begin position="487"/>
        <end position="519"/>
    </location>
</feature>
<dbReference type="AlphaFoldDB" id="A0A3Q1HCS3"/>
<keyword evidence="8" id="KW-0206">Cytoskeleton</keyword>
<feature type="coiled-coil region" evidence="11">
    <location>
        <begin position="570"/>
        <end position="601"/>
    </location>
</feature>
<evidence type="ECO:0000256" key="7">
    <source>
        <dbReference type="ARBA" id="ARBA00023043"/>
    </source>
</evidence>
<gene>
    <name evidence="13" type="primary">INVS</name>
</gene>
<dbReference type="FunFam" id="1.25.40.20:FF:000144">
    <property type="entry name" value="inversin isoform X1"/>
    <property type="match status" value="1"/>
</dbReference>
<dbReference type="Proteomes" id="UP000265040">
    <property type="component" value="Chromosome 16"/>
</dbReference>
<feature type="repeat" description="ANK" evidence="10">
    <location>
        <begin position="147"/>
        <end position="179"/>
    </location>
</feature>
<feature type="repeat" description="ANK" evidence="10">
    <location>
        <begin position="219"/>
        <end position="239"/>
    </location>
</feature>